<evidence type="ECO:0000256" key="8">
    <source>
        <dbReference type="ARBA" id="ARBA00023157"/>
    </source>
</evidence>
<keyword evidence="5 9" id="KW-0378">Hydrolase</keyword>
<dbReference type="CDD" id="cd00190">
    <property type="entry name" value="Tryp_SPc"/>
    <property type="match status" value="1"/>
</dbReference>
<feature type="region of interest" description="Disordered" evidence="10">
    <location>
        <begin position="1"/>
        <end position="159"/>
    </location>
</feature>
<evidence type="ECO:0000313" key="12">
    <source>
        <dbReference type="EMBL" id="JAS41492.1"/>
    </source>
</evidence>
<accession>A0A1B6EU59</accession>
<evidence type="ECO:0000259" key="11">
    <source>
        <dbReference type="PROSITE" id="PS50240"/>
    </source>
</evidence>
<dbReference type="SMART" id="SM00020">
    <property type="entry name" value="Tryp_SPc"/>
    <property type="match status" value="1"/>
</dbReference>
<dbReference type="InterPro" id="IPR043504">
    <property type="entry name" value="Peptidase_S1_PA_chymotrypsin"/>
</dbReference>
<dbReference type="PANTHER" id="PTHR24252">
    <property type="entry name" value="ACROSIN-RELATED"/>
    <property type="match status" value="1"/>
</dbReference>
<dbReference type="PRINTS" id="PR00722">
    <property type="entry name" value="CHYMOTRYPSIN"/>
</dbReference>
<proteinExistence type="predicted"/>
<name>A0A1B6EU59_9HEMI</name>
<dbReference type="InterPro" id="IPR018114">
    <property type="entry name" value="TRYPSIN_HIS"/>
</dbReference>
<dbReference type="EMBL" id="GECZ01028277">
    <property type="protein sequence ID" value="JAS41492.1"/>
    <property type="molecule type" value="Transcribed_RNA"/>
</dbReference>
<dbReference type="GO" id="GO:0006508">
    <property type="term" value="P:proteolysis"/>
    <property type="evidence" value="ECO:0007669"/>
    <property type="project" value="UniProtKB-KW"/>
</dbReference>
<organism evidence="12">
    <name type="scientific">Cuerna arida</name>
    <dbReference type="NCBI Taxonomy" id="1464854"/>
    <lineage>
        <taxon>Eukaryota</taxon>
        <taxon>Metazoa</taxon>
        <taxon>Ecdysozoa</taxon>
        <taxon>Arthropoda</taxon>
        <taxon>Hexapoda</taxon>
        <taxon>Insecta</taxon>
        <taxon>Pterygota</taxon>
        <taxon>Neoptera</taxon>
        <taxon>Paraneoptera</taxon>
        <taxon>Hemiptera</taxon>
        <taxon>Auchenorrhyncha</taxon>
        <taxon>Membracoidea</taxon>
        <taxon>Cicadellidae</taxon>
        <taxon>Cicadellinae</taxon>
        <taxon>Proconiini</taxon>
        <taxon>Cuerna</taxon>
    </lineage>
</organism>
<evidence type="ECO:0000256" key="10">
    <source>
        <dbReference type="SAM" id="MobiDB-lite"/>
    </source>
</evidence>
<dbReference type="GO" id="GO:0004252">
    <property type="term" value="F:serine-type endopeptidase activity"/>
    <property type="evidence" value="ECO:0007669"/>
    <property type="project" value="InterPro"/>
</dbReference>
<feature type="compositionally biased region" description="Acidic residues" evidence="10">
    <location>
        <begin position="92"/>
        <end position="156"/>
    </location>
</feature>
<keyword evidence="4" id="KW-0732">Signal</keyword>
<feature type="domain" description="Peptidase S1" evidence="11">
    <location>
        <begin position="185"/>
        <end position="440"/>
    </location>
</feature>
<dbReference type="SUPFAM" id="SSF50494">
    <property type="entry name" value="Trypsin-like serine proteases"/>
    <property type="match status" value="1"/>
</dbReference>
<dbReference type="AlphaFoldDB" id="A0A1B6EU59"/>
<keyword evidence="2" id="KW-0964">Secreted</keyword>
<dbReference type="PROSITE" id="PS00134">
    <property type="entry name" value="TRYPSIN_HIS"/>
    <property type="match status" value="1"/>
</dbReference>
<sequence>DEDNNEQTTSLYDPEDYYGYSEEETSEEEDDTNASEEHEYSEDSEETSGDEEDTNASEEYEYSEESEETEDVTSPDSPPDEDNNEQTTSLYDPEDYYGYSEEETSEEEDDTNDSVEYENNEESEETSGDEDDTNDSEEYEYNEESEETTGGEDDTNPELKKHDHWELLDNKGHCGTRQPLTSNKTIGGQNARLAEYPWMARLIYRDKDDGEKGACGGSVISNRYVLTAAHCCPDEESDPLVIVRLGEYDIHYTKDCFQGQCAPPPQEFGIAEMTKHHNYDSNSLKNDICLLRLSDEIEFNAYVQPICLPTSVEMMKRNFIGTTLTLAGWGQLQSAPVGRLPDVLQEVKLRVVSGLKCKTWDYRGYDDATMICAGNVGRDACPGDSGGPLMYAAGQDGTPKHYQLGIVSSGMPCTPEFSEPTSGEYTKVSAFMTWILDTIRY</sequence>
<reference evidence="12" key="1">
    <citation type="submission" date="2015-11" db="EMBL/GenBank/DDBJ databases">
        <title>De novo transcriptome assembly of four potential Pierce s Disease insect vectors from Arizona vineyards.</title>
        <authorList>
            <person name="Tassone E.E."/>
        </authorList>
    </citation>
    <scope>NUCLEOTIDE SEQUENCE</scope>
</reference>
<evidence type="ECO:0000256" key="6">
    <source>
        <dbReference type="ARBA" id="ARBA00022825"/>
    </source>
</evidence>
<comment type="subcellular location">
    <subcellularLocation>
        <location evidence="1">Secreted</location>
    </subcellularLocation>
</comment>
<evidence type="ECO:0000256" key="4">
    <source>
        <dbReference type="ARBA" id="ARBA00022729"/>
    </source>
</evidence>
<keyword evidence="8" id="KW-1015">Disulfide bond</keyword>
<evidence type="ECO:0000256" key="7">
    <source>
        <dbReference type="ARBA" id="ARBA00023145"/>
    </source>
</evidence>
<dbReference type="Gene3D" id="2.40.10.10">
    <property type="entry name" value="Trypsin-like serine proteases"/>
    <property type="match status" value="2"/>
</dbReference>
<keyword evidence="3 9" id="KW-0645">Protease</keyword>
<feature type="non-terminal residue" evidence="12">
    <location>
        <position position="1"/>
    </location>
</feature>
<keyword evidence="6 9" id="KW-0720">Serine protease</keyword>
<dbReference type="InterPro" id="IPR001314">
    <property type="entry name" value="Peptidase_S1A"/>
</dbReference>
<dbReference type="PANTHER" id="PTHR24252:SF7">
    <property type="entry name" value="HYALIN"/>
    <property type="match status" value="1"/>
</dbReference>
<dbReference type="InterPro" id="IPR033116">
    <property type="entry name" value="TRYPSIN_SER"/>
</dbReference>
<feature type="compositionally biased region" description="Polar residues" evidence="10">
    <location>
        <begin position="1"/>
        <end position="11"/>
    </location>
</feature>
<evidence type="ECO:0000256" key="5">
    <source>
        <dbReference type="ARBA" id="ARBA00022801"/>
    </source>
</evidence>
<protein>
    <recommendedName>
        <fullName evidence="11">Peptidase S1 domain-containing protein</fullName>
    </recommendedName>
</protein>
<feature type="compositionally biased region" description="Acidic residues" evidence="10">
    <location>
        <begin position="13"/>
        <end position="84"/>
    </location>
</feature>
<dbReference type="PROSITE" id="PS50240">
    <property type="entry name" value="TRYPSIN_DOM"/>
    <property type="match status" value="1"/>
</dbReference>
<dbReference type="InterPro" id="IPR001254">
    <property type="entry name" value="Trypsin_dom"/>
</dbReference>
<dbReference type="Pfam" id="PF00089">
    <property type="entry name" value="Trypsin"/>
    <property type="match status" value="1"/>
</dbReference>
<evidence type="ECO:0000256" key="1">
    <source>
        <dbReference type="ARBA" id="ARBA00004613"/>
    </source>
</evidence>
<gene>
    <name evidence="12" type="ORF">g.17838</name>
</gene>
<evidence type="ECO:0000256" key="9">
    <source>
        <dbReference type="RuleBase" id="RU363034"/>
    </source>
</evidence>
<dbReference type="FunFam" id="2.40.10.10:FF:000146">
    <property type="entry name" value="Serine protease 53"/>
    <property type="match status" value="1"/>
</dbReference>
<dbReference type="GO" id="GO:0005576">
    <property type="term" value="C:extracellular region"/>
    <property type="evidence" value="ECO:0007669"/>
    <property type="project" value="UniProtKB-SubCell"/>
</dbReference>
<dbReference type="PROSITE" id="PS00135">
    <property type="entry name" value="TRYPSIN_SER"/>
    <property type="match status" value="1"/>
</dbReference>
<dbReference type="InterPro" id="IPR009003">
    <property type="entry name" value="Peptidase_S1_PA"/>
</dbReference>
<evidence type="ECO:0000256" key="2">
    <source>
        <dbReference type="ARBA" id="ARBA00022525"/>
    </source>
</evidence>
<keyword evidence="7" id="KW-0865">Zymogen</keyword>
<evidence type="ECO:0000256" key="3">
    <source>
        <dbReference type="ARBA" id="ARBA00022670"/>
    </source>
</evidence>